<name>A0A9E7I5W4_9LILI</name>
<dbReference type="EMBL" id="CP097511">
    <property type="protein sequence ID" value="URE46064.1"/>
    <property type="molecule type" value="Genomic_DNA"/>
</dbReference>
<reference evidence="1" key="1">
    <citation type="submission" date="2022-05" db="EMBL/GenBank/DDBJ databases">
        <title>The Musa troglodytarum L. genome provides insights into the mechanism of non-climacteric behaviour and enrichment of carotenoids.</title>
        <authorList>
            <person name="Wang J."/>
        </authorList>
    </citation>
    <scope>NUCLEOTIDE SEQUENCE</scope>
    <source>
        <tissue evidence="1">Leaf</tissue>
    </source>
</reference>
<dbReference type="AlphaFoldDB" id="A0A9E7I5W4"/>
<organism evidence="1 2">
    <name type="scientific">Musa troglodytarum</name>
    <name type="common">fe'i banana</name>
    <dbReference type="NCBI Taxonomy" id="320322"/>
    <lineage>
        <taxon>Eukaryota</taxon>
        <taxon>Viridiplantae</taxon>
        <taxon>Streptophyta</taxon>
        <taxon>Embryophyta</taxon>
        <taxon>Tracheophyta</taxon>
        <taxon>Spermatophyta</taxon>
        <taxon>Magnoliopsida</taxon>
        <taxon>Liliopsida</taxon>
        <taxon>Zingiberales</taxon>
        <taxon>Musaceae</taxon>
        <taxon>Musa</taxon>
    </lineage>
</organism>
<evidence type="ECO:0000313" key="2">
    <source>
        <dbReference type="Proteomes" id="UP001055439"/>
    </source>
</evidence>
<evidence type="ECO:0000313" key="1">
    <source>
        <dbReference type="EMBL" id="URE46064.1"/>
    </source>
</evidence>
<sequence length="82" mass="9123">MRSNPQRAFEKPIITYCSLTIRCAPIPLRDFPPLSRLSEGEGKAAVEKATVVEATENVKKAESSLEEKHLPFGVLFFFSPCP</sequence>
<protein>
    <submittedName>
        <fullName evidence="1">Uncharacterized protein</fullName>
    </submittedName>
</protein>
<proteinExistence type="predicted"/>
<keyword evidence="2" id="KW-1185">Reference proteome</keyword>
<dbReference type="Proteomes" id="UP001055439">
    <property type="component" value="Chromosome 9"/>
</dbReference>
<accession>A0A9E7I5W4</accession>
<gene>
    <name evidence="1" type="ORF">MUK42_32975</name>
</gene>